<sequence>MFFEFDGPDTVDHPELKRFVSDLEKHKAGEYLTVREMQRRGMISYSDRILLFAWDKEFEDFRCSFWGSRLTSIFGVELTGKYLAQIRLNQEDMKQRFTDLYSTVFADRKCVRNRTMLPVTNTCKTSVGSISWEQVSVPISKPDGSDYGVLSYFAFKNQPATRMRAWSYF</sequence>
<accession>A0A919EB49</accession>
<evidence type="ECO:0000313" key="1">
    <source>
        <dbReference type="EMBL" id="GHF30375.1"/>
    </source>
</evidence>
<reference evidence="1" key="2">
    <citation type="submission" date="2020-09" db="EMBL/GenBank/DDBJ databases">
        <authorList>
            <person name="Sun Q."/>
            <person name="Kim S."/>
        </authorList>
    </citation>
    <scope>NUCLEOTIDE SEQUENCE</scope>
    <source>
        <strain evidence="1">KCTC 42590</strain>
    </source>
</reference>
<protein>
    <recommendedName>
        <fullName evidence="3">PAS domain-containing protein</fullName>
    </recommendedName>
</protein>
<reference evidence="1" key="1">
    <citation type="journal article" date="2014" name="Int. J. Syst. Evol. Microbiol.">
        <title>Complete genome sequence of Corynebacterium casei LMG S-19264T (=DSM 44701T), isolated from a smear-ripened cheese.</title>
        <authorList>
            <consortium name="US DOE Joint Genome Institute (JGI-PGF)"/>
            <person name="Walter F."/>
            <person name="Albersmeier A."/>
            <person name="Kalinowski J."/>
            <person name="Ruckert C."/>
        </authorList>
    </citation>
    <scope>NUCLEOTIDE SEQUENCE</scope>
    <source>
        <strain evidence="1">KCTC 42590</strain>
    </source>
</reference>
<dbReference type="RefSeq" id="WP_191253870.1">
    <property type="nucleotide sequence ID" value="NZ_BNCI01000002.1"/>
</dbReference>
<organism evidence="1 2">
    <name type="scientific">Kordiimonas sediminis</name>
    <dbReference type="NCBI Taxonomy" id="1735581"/>
    <lineage>
        <taxon>Bacteria</taxon>
        <taxon>Pseudomonadati</taxon>
        <taxon>Pseudomonadota</taxon>
        <taxon>Alphaproteobacteria</taxon>
        <taxon>Kordiimonadales</taxon>
        <taxon>Kordiimonadaceae</taxon>
        <taxon>Kordiimonas</taxon>
    </lineage>
</organism>
<dbReference type="EMBL" id="BNCI01000002">
    <property type="protein sequence ID" value="GHF30375.1"/>
    <property type="molecule type" value="Genomic_DNA"/>
</dbReference>
<evidence type="ECO:0000313" key="2">
    <source>
        <dbReference type="Proteomes" id="UP000630923"/>
    </source>
</evidence>
<dbReference type="AlphaFoldDB" id="A0A919EB49"/>
<gene>
    <name evidence="1" type="ORF">GCM10017044_27200</name>
</gene>
<evidence type="ECO:0008006" key="3">
    <source>
        <dbReference type="Google" id="ProtNLM"/>
    </source>
</evidence>
<comment type="caution">
    <text evidence="1">The sequence shown here is derived from an EMBL/GenBank/DDBJ whole genome shotgun (WGS) entry which is preliminary data.</text>
</comment>
<keyword evidence="2" id="KW-1185">Reference proteome</keyword>
<dbReference type="Proteomes" id="UP000630923">
    <property type="component" value="Unassembled WGS sequence"/>
</dbReference>
<proteinExistence type="predicted"/>
<name>A0A919EB49_9PROT</name>